<evidence type="ECO:0000256" key="3">
    <source>
        <dbReference type="ARBA" id="ARBA00022555"/>
    </source>
</evidence>
<dbReference type="InterPro" id="IPR018162">
    <property type="entry name" value="Ala-tRNA-ligase_IIc_anticod-bd"/>
</dbReference>
<keyword evidence="7" id="KW-0694">RNA-binding</keyword>
<evidence type="ECO:0000256" key="8">
    <source>
        <dbReference type="ARBA" id="ARBA00022917"/>
    </source>
</evidence>
<evidence type="ECO:0000313" key="12">
    <source>
        <dbReference type="Proteomes" id="UP000611640"/>
    </source>
</evidence>
<dbReference type="InterPro" id="IPR018165">
    <property type="entry name" value="Ala-tRNA-synth_IIc_core"/>
</dbReference>
<keyword evidence="6" id="KW-0067">ATP-binding</keyword>
<feature type="domain" description="Alanyl-transfer RNA synthetases family profile" evidence="10">
    <location>
        <begin position="1"/>
        <end position="264"/>
    </location>
</feature>
<evidence type="ECO:0000256" key="9">
    <source>
        <dbReference type="ARBA" id="ARBA00023146"/>
    </source>
</evidence>
<dbReference type="InterPro" id="IPR002318">
    <property type="entry name" value="Ala-tRNA-lgiase_IIc"/>
</dbReference>
<dbReference type="EMBL" id="AP023355">
    <property type="protein sequence ID" value="BCJ37744.1"/>
    <property type="molecule type" value="Genomic_DNA"/>
</dbReference>
<reference evidence="11 12" key="1">
    <citation type="submission" date="2020-08" db="EMBL/GenBank/DDBJ databases">
        <title>Whole genome shotgun sequence of Actinocatenispora thailandica NBRC 105041.</title>
        <authorList>
            <person name="Komaki H."/>
            <person name="Tamura T."/>
        </authorList>
    </citation>
    <scope>NUCLEOTIDE SEQUENCE [LARGE SCALE GENOMIC DNA]</scope>
    <source>
        <strain evidence="11 12">NBRC 105041</strain>
    </source>
</reference>
<dbReference type="GO" id="GO:0006419">
    <property type="term" value="P:alanyl-tRNA aminoacylation"/>
    <property type="evidence" value="ECO:0007669"/>
    <property type="project" value="InterPro"/>
</dbReference>
<keyword evidence="12" id="KW-1185">Reference proteome</keyword>
<keyword evidence="8" id="KW-0648">Protein biosynthesis</keyword>
<protein>
    <recommendedName>
        <fullName evidence="2">alanine--tRNA ligase</fullName>
        <ecNumber evidence="2">6.1.1.7</ecNumber>
    </recommendedName>
</protein>
<dbReference type="SUPFAM" id="SSF101353">
    <property type="entry name" value="Putative anticodon-binding domain of alanyl-tRNA synthetase (AlaRS)"/>
    <property type="match status" value="1"/>
</dbReference>
<name>A0A7R7HZU5_9ACTN</name>
<organism evidence="11 12">
    <name type="scientific">Actinocatenispora thailandica</name>
    <dbReference type="NCBI Taxonomy" id="227318"/>
    <lineage>
        <taxon>Bacteria</taxon>
        <taxon>Bacillati</taxon>
        <taxon>Actinomycetota</taxon>
        <taxon>Actinomycetes</taxon>
        <taxon>Micromonosporales</taxon>
        <taxon>Micromonosporaceae</taxon>
        <taxon>Actinocatenispora</taxon>
    </lineage>
</organism>
<dbReference type="GO" id="GO:0000049">
    <property type="term" value="F:tRNA binding"/>
    <property type="evidence" value="ECO:0007669"/>
    <property type="project" value="UniProtKB-KW"/>
</dbReference>
<dbReference type="Pfam" id="PF01411">
    <property type="entry name" value="tRNA-synt_2c"/>
    <property type="match status" value="1"/>
</dbReference>
<evidence type="ECO:0000256" key="2">
    <source>
        <dbReference type="ARBA" id="ARBA00013168"/>
    </source>
</evidence>
<dbReference type="Proteomes" id="UP000611640">
    <property type="component" value="Chromosome"/>
</dbReference>
<evidence type="ECO:0000313" key="11">
    <source>
        <dbReference type="EMBL" id="BCJ37744.1"/>
    </source>
</evidence>
<keyword evidence="5" id="KW-0547">Nucleotide-binding</keyword>
<gene>
    <name evidence="11" type="ORF">Athai_52470</name>
</gene>
<dbReference type="EC" id="6.1.1.7" evidence="2"/>
<evidence type="ECO:0000256" key="4">
    <source>
        <dbReference type="ARBA" id="ARBA00022598"/>
    </source>
</evidence>
<evidence type="ECO:0000256" key="6">
    <source>
        <dbReference type="ARBA" id="ARBA00022840"/>
    </source>
</evidence>
<dbReference type="InterPro" id="IPR045864">
    <property type="entry name" value="aa-tRNA-synth_II/BPL/LPL"/>
</dbReference>
<accession>A0A7R7HZU5</accession>
<dbReference type="GO" id="GO:0005829">
    <property type="term" value="C:cytosol"/>
    <property type="evidence" value="ECO:0007669"/>
    <property type="project" value="TreeGrafter"/>
</dbReference>
<dbReference type="KEGG" id="atl:Athai_52470"/>
<dbReference type="GO" id="GO:0002161">
    <property type="term" value="F:aminoacyl-tRNA deacylase activity"/>
    <property type="evidence" value="ECO:0007669"/>
    <property type="project" value="TreeGrafter"/>
</dbReference>
<dbReference type="InterPro" id="IPR018164">
    <property type="entry name" value="Ala-tRNA-synth_IIc_N"/>
</dbReference>
<sequence>MHVTVFGGNGEVRPDTESLRTWGEIGLPVEPSDENWWSLGPTGPCGTDSEIHVWSGDGPPTGTPHSDPRWVELWNHVEMRYRRLGDGRLEPLPRRVVDTGMGLDRLVALVQGGRSVYDTDRFRPWRRLLGERWQLDEQLLRMVCDHLRSTVVLLGDGVRPGNTGRGYVPRRLIRRVLTTLWRDDDSRSLSELPDELVTGTLRHFRLPLDTPVRQVLRDEQRRFGDLVRRGRRVLGRYRGRPLTDGDLHYLHDTHGLPGDLVRELHVPG</sequence>
<keyword evidence="3" id="KW-0820">tRNA-binding</keyword>
<dbReference type="Gene3D" id="3.30.930.10">
    <property type="entry name" value="Bira Bifunctional Protein, Domain 2"/>
    <property type="match status" value="1"/>
</dbReference>
<dbReference type="PROSITE" id="PS50860">
    <property type="entry name" value="AA_TRNA_LIGASE_II_ALA"/>
    <property type="match status" value="1"/>
</dbReference>
<evidence type="ECO:0000256" key="1">
    <source>
        <dbReference type="ARBA" id="ARBA00008226"/>
    </source>
</evidence>
<dbReference type="PRINTS" id="PR00980">
    <property type="entry name" value="TRNASYNTHALA"/>
</dbReference>
<dbReference type="SUPFAM" id="SSF55681">
    <property type="entry name" value="Class II aaRS and biotin synthetases"/>
    <property type="match status" value="1"/>
</dbReference>
<dbReference type="PANTHER" id="PTHR11777:SF9">
    <property type="entry name" value="ALANINE--TRNA LIGASE, CYTOPLASMIC"/>
    <property type="match status" value="1"/>
</dbReference>
<proteinExistence type="inferred from homology"/>
<dbReference type="GO" id="GO:0004813">
    <property type="term" value="F:alanine-tRNA ligase activity"/>
    <property type="evidence" value="ECO:0007669"/>
    <property type="project" value="UniProtKB-EC"/>
</dbReference>
<keyword evidence="9" id="KW-0030">Aminoacyl-tRNA synthetase</keyword>
<dbReference type="GO" id="GO:0005524">
    <property type="term" value="F:ATP binding"/>
    <property type="evidence" value="ECO:0007669"/>
    <property type="project" value="UniProtKB-KW"/>
</dbReference>
<dbReference type="AlphaFoldDB" id="A0A7R7HZU5"/>
<evidence type="ECO:0000256" key="7">
    <source>
        <dbReference type="ARBA" id="ARBA00022884"/>
    </source>
</evidence>
<evidence type="ECO:0000256" key="5">
    <source>
        <dbReference type="ARBA" id="ARBA00022741"/>
    </source>
</evidence>
<keyword evidence="4" id="KW-0436">Ligase</keyword>
<comment type="similarity">
    <text evidence="1">Belongs to the class-II aminoacyl-tRNA synthetase family.</text>
</comment>
<dbReference type="PANTHER" id="PTHR11777">
    <property type="entry name" value="ALANYL-TRNA SYNTHETASE"/>
    <property type="match status" value="1"/>
</dbReference>
<evidence type="ECO:0000259" key="10">
    <source>
        <dbReference type="PROSITE" id="PS50860"/>
    </source>
</evidence>
<dbReference type="InterPro" id="IPR050058">
    <property type="entry name" value="Ala-tRNA_ligase"/>
</dbReference>